<organism evidence="1 2">
    <name type="scientific">Aspergillus sydowii CBS 593.65</name>
    <dbReference type="NCBI Taxonomy" id="1036612"/>
    <lineage>
        <taxon>Eukaryota</taxon>
        <taxon>Fungi</taxon>
        <taxon>Dikarya</taxon>
        <taxon>Ascomycota</taxon>
        <taxon>Pezizomycotina</taxon>
        <taxon>Eurotiomycetes</taxon>
        <taxon>Eurotiomycetidae</taxon>
        <taxon>Eurotiales</taxon>
        <taxon>Aspergillaceae</taxon>
        <taxon>Aspergillus</taxon>
        <taxon>Aspergillus subgen. Nidulantes</taxon>
    </lineage>
</organism>
<proteinExistence type="predicted"/>
<dbReference type="AlphaFoldDB" id="A0A1L9T927"/>
<dbReference type="EMBL" id="KV878591">
    <property type="protein sequence ID" value="OJJ55865.1"/>
    <property type="molecule type" value="Genomic_DNA"/>
</dbReference>
<keyword evidence="2" id="KW-1185">Reference proteome</keyword>
<name>A0A1L9T927_9EURO</name>
<protein>
    <submittedName>
        <fullName evidence="1">Uncharacterized protein</fullName>
    </submittedName>
</protein>
<reference evidence="2" key="1">
    <citation type="journal article" date="2017" name="Genome Biol.">
        <title>Comparative genomics reveals high biological diversity and specific adaptations in the industrially and medically important fungal genus Aspergillus.</title>
        <authorList>
            <person name="de Vries R.P."/>
            <person name="Riley R."/>
            <person name="Wiebenga A."/>
            <person name="Aguilar-Osorio G."/>
            <person name="Amillis S."/>
            <person name="Uchima C.A."/>
            <person name="Anderluh G."/>
            <person name="Asadollahi M."/>
            <person name="Askin M."/>
            <person name="Barry K."/>
            <person name="Battaglia E."/>
            <person name="Bayram O."/>
            <person name="Benocci T."/>
            <person name="Braus-Stromeyer S.A."/>
            <person name="Caldana C."/>
            <person name="Canovas D."/>
            <person name="Cerqueira G.C."/>
            <person name="Chen F."/>
            <person name="Chen W."/>
            <person name="Choi C."/>
            <person name="Clum A."/>
            <person name="Dos Santos R.A."/>
            <person name="Damasio A.R."/>
            <person name="Diallinas G."/>
            <person name="Emri T."/>
            <person name="Fekete E."/>
            <person name="Flipphi M."/>
            <person name="Freyberg S."/>
            <person name="Gallo A."/>
            <person name="Gournas C."/>
            <person name="Habgood R."/>
            <person name="Hainaut M."/>
            <person name="Harispe M.L."/>
            <person name="Henrissat B."/>
            <person name="Hilden K.S."/>
            <person name="Hope R."/>
            <person name="Hossain A."/>
            <person name="Karabika E."/>
            <person name="Karaffa L."/>
            <person name="Karanyi Z."/>
            <person name="Krasevec N."/>
            <person name="Kuo A."/>
            <person name="Kusch H."/>
            <person name="LaButti K."/>
            <person name="Lagendijk E.L."/>
            <person name="Lapidus A."/>
            <person name="Levasseur A."/>
            <person name="Lindquist E."/>
            <person name="Lipzen A."/>
            <person name="Logrieco A.F."/>
            <person name="MacCabe A."/>
            <person name="Maekelae M.R."/>
            <person name="Malavazi I."/>
            <person name="Melin P."/>
            <person name="Meyer V."/>
            <person name="Mielnichuk N."/>
            <person name="Miskei M."/>
            <person name="Molnar A.P."/>
            <person name="Mule G."/>
            <person name="Ngan C.Y."/>
            <person name="Orejas M."/>
            <person name="Orosz E."/>
            <person name="Ouedraogo J.P."/>
            <person name="Overkamp K.M."/>
            <person name="Park H.-S."/>
            <person name="Perrone G."/>
            <person name="Piumi F."/>
            <person name="Punt P.J."/>
            <person name="Ram A.F."/>
            <person name="Ramon A."/>
            <person name="Rauscher S."/>
            <person name="Record E."/>
            <person name="Riano-Pachon D.M."/>
            <person name="Robert V."/>
            <person name="Roehrig J."/>
            <person name="Ruller R."/>
            <person name="Salamov A."/>
            <person name="Salih N.S."/>
            <person name="Samson R.A."/>
            <person name="Sandor E."/>
            <person name="Sanguinetti M."/>
            <person name="Schuetze T."/>
            <person name="Sepcic K."/>
            <person name="Shelest E."/>
            <person name="Sherlock G."/>
            <person name="Sophianopoulou V."/>
            <person name="Squina F.M."/>
            <person name="Sun H."/>
            <person name="Susca A."/>
            <person name="Todd R.B."/>
            <person name="Tsang A."/>
            <person name="Unkles S.E."/>
            <person name="van de Wiele N."/>
            <person name="van Rossen-Uffink D."/>
            <person name="Oliveira J.V."/>
            <person name="Vesth T.C."/>
            <person name="Visser J."/>
            <person name="Yu J.-H."/>
            <person name="Zhou M."/>
            <person name="Andersen M.R."/>
            <person name="Archer D.B."/>
            <person name="Baker S.E."/>
            <person name="Benoit I."/>
            <person name="Brakhage A.A."/>
            <person name="Braus G.H."/>
            <person name="Fischer R."/>
            <person name="Frisvad J.C."/>
            <person name="Goldman G.H."/>
            <person name="Houbraken J."/>
            <person name="Oakley B."/>
            <person name="Pocsi I."/>
            <person name="Scazzocchio C."/>
            <person name="Seiboth B."/>
            <person name="vanKuyk P.A."/>
            <person name="Wortman J."/>
            <person name="Dyer P.S."/>
            <person name="Grigoriev I.V."/>
        </authorList>
    </citation>
    <scope>NUCLEOTIDE SEQUENCE [LARGE SCALE GENOMIC DNA]</scope>
    <source>
        <strain evidence="2">CBS 593.65</strain>
    </source>
</reference>
<dbReference type="RefSeq" id="XP_040699671.1">
    <property type="nucleotide sequence ID" value="XM_040850530.1"/>
</dbReference>
<sequence length="649" mass="74064">MATFSSCCEALVLDYQLGIKSAGVPQEVLDVINQYVVGGNPNASDFTGEVPAHLCRVNSTWHSTFTPMLYASYRYEGDINRLGSLWCFVRTIVQRKDRASLVRELTFTTRSKGTHLGKEMREGAFGMLRQYKDTFQKYCQDYPARDGDCSIPDNMTLAWYSEACPPAPETRSWRDVDYANTDYEGAGYEYSDYGDEDEEEGQDTDRLNENILHGWYIFSHYEHHKGWLDPVLELFTEDKAESAKVMLRQRSKFYTYLRNDVDSYQDFQMPLMAVIIVLCPHIVRLNMDTWVQDPFLEEVMAMATGERPLLQIGRPLADVERIRVGIPGSSFASNRASITHYKNYWSLPRLKELVVLNAEISADLEIQTPSGIEHLTVQSQTFLQPQLYTLFTLTRNLRCLTLGLQVDHTVRGWHPDAEVGEVLPDGPHQYLRIWQMIHHLKDTLCFLELYQDRRDIELPPRESLPVFATDRGWNDGELPHFCPPLGEFTKLRQLNIPVLGLHGHNCKHEEGTKFGNHLPPKLESLGLYADGGNWMDRHFCALDHELRSIAVACSAAQGGCLRAITCDEPTGTESTITKRMKDTALANGIMYIPDARNYLFYGGLSTFWACCDNTRFPTDSWMTESSIERKDPGRVIPRGMTVHGYKGRL</sequence>
<accession>A0A1L9T927</accession>
<gene>
    <name evidence="1" type="ORF">ASPSYDRAFT_70746</name>
</gene>
<evidence type="ECO:0000313" key="2">
    <source>
        <dbReference type="Proteomes" id="UP000184356"/>
    </source>
</evidence>
<dbReference type="GeneID" id="63766603"/>
<evidence type="ECO:0000313" key="1">
    <source>
        <dbReference type="EMBL" id="OJJ55865.1"/>
    </source>
</evidence>
<dbReference type="OrthoDB" id="5402033at2759"/>
<dbReference type="Proteomes" id="UP000184356">
    <property type="component" value="Unassembled WGS sequence"/>
</dbReference>
<dbReference type="VEuPathDB" id="FungiDB:ASPSYDRAFT_70746"/>